<keyword evidence="2" id="KW-1185">Reference proteome</keyword>
<evidence type="ECO:0000313" key="2">
    <source>
        <dbReference type="Proteomes" id="UP001250932"/>
    </source>
</evidence>
<evidence type="ECO:0000313" key="1">
    <source>
        <dbReference type="EMBL" id="MDT7042481.1"/>
    </source>
</evidence>
<sequence>MMCAPLLVVARGIFPKSSIVLPKISDGTQTNLVHAVAAQYLNDSDAPGQPFV</sequence>
<gene>
    <name evidence="1" type="ORF">PPG34_08955</name>
</gene>
<protein>
    <submittedName>
        <fullName evidence="1">Uncharacterized protein</fullName>
    </submittedName>
</protein>
<accession>A0ABU3K7V4</accession>
<name>A0ABU3K7V4_9BACT</name>
<proteinExistence type="predicted"/>
<reference evidence="1 2" key="1">
    <citation type="journal article" date="2023" name="ISME J.">
        <title>Cultivation and genomic characterization of novel and ubiquitous marine nitrite-oxidizing bacteria from the Nitrospirales.</title>
        <authorList>
            <person name="Mueller A.J."/>
            <person name="Daebeler A."/>
            <person name="Herbold C.W."/>
            <person name="Kirkegaard R.H."/>
            <person name="Daims H."/>
        </authorList>
    </citation>
    <scope>NUCLEOTIDE SEQUENCE [LARGE SCALE GENOMIC DNA]</scope>
    <source>
        <strain evidence="1 2">EB</strain>
    </source>
</reference>
<comment type="caution">
    <text evidence="1">The sequence shown here is derived from an EMBL/GenBank/DDBJ whole genome shotgun (WGS) entry which is preliminary data.</text>
</comment>
<dbReference type="Proteomes" id="UP001250932">
    <property type="component" value="Unassembled WGS sequence"/>
</dbReference>
<organism evidence="1 2">
    <name type="scientific">Candidatus Nitronereus thalassa</name>
    <dbReference type="NCBI Taxonomy" id="3020898"/>
    <lineage>
        <taxon>Bacteria</taxon>
        <taxon>Pseudomonadati</taxon>
        <taxon>Nitrospirota</taxon>
        <taxon>Nitrospiria</taxon>
        <taxon>Nitrospirales</taxon>
        <taxon>Nitrospiraceae</taxon>
        <taxon>Candidatus Nitronereus</taxon>
    </lineage>
</organism>
<dbReference type="RefSeq" id="WP_313832892.1">
    <property type="nucleotide sequence ID" value="NZ_JAQOUE010000001.1"/>
</dbReference>
<dbReference type="EMBL" id="JAQOUE010000001">
    <property type="protein sequence ID" value="MDT7042481.1"/>
    <property type="molecule type" value="Genomic_DNA"/>
</dbReference>